<dbReference type="Gene3D" id="1.20.1250.20">
    <property type="entry name" value="MFS general substrate transporter like domains"/>
    <property type="match status" value="1"/>
</dbReference>
<evidence type="ECO:0000256" key="3">
    <source>
        <dbReference type="ARBA" id="ARBA00022475"/>
    </source>
</evidence>
<dbReference type="PANTHER" id="PTHR43266">
    <property type="entry name" value="MACROLIDE-EFFLUX PROTEIN"/>
    <property type="match status" value="1"/>
</dbReference>
<reference evidence="9 10" key="1">
    <citation type="submission" date="2021-03" db="EMBL/GenBank/DDBJ databases">
        <title>Genomic Encyclopedia of Type Strains, Phase IV (KMG-IV): sequencing the most valuable type-strain genomes for metagenomic binning, comparative biology and taxonomic classification.</title>
        <authorList>
            <person name="Goeker M."/>
        </authorList>
    </citation>
    <scope>NUCLEOTIDE SEQUENCE [LARGE SCALE GENOMIC DNA]</scope>
    <source>
        <strain evidence="9 10">DSM 27138</strain>
    </source>
</reference>
<evidence type="ECO:0000256" key="8">
    <source>
        <dbReference type="SAM" id="Phobius"/>
    </source>
</evidence>
<evidence type="ECO:0000313" key="10">
    <source>
        <dbReference type="Proteomes" id="UP001519289"/>
    </source>
</evidence>
<dbReference type="EMBL" id="JAGGLG010000034">
    <property type="protein sequence ID" value="MBP2019749.1"/>
    <property type="molecule type" value="Genomic_DNA"/>
</dbReference>
<evidence type="ECO:0000256" key="5">
    <source>
        <dbReference type="ARBA" id="ARBA00022989"/>
    </source>
</evidence>
<gene>
    <name evidence="9" type="ORF">J2Z79_003191</name>
</gene>
<dbReference type="PANTHER" id="PTHR43266:SF2">
    <property type="entry name" value="MAJOR FACILITATOR SUPERFAMILY (MFS) PROFILE DOMAIN-CONTAINING PROTEIN"/>
    <property type="match status" value="1"/>
</dbReference>
<feature type="transmembrane region" description="Helical" evidence="8">
    <location>
        <begin position="156"/>
        <end position="178"/>
    </location>
</feature>
<dbReference type="InterPro" id="IPR011701">
    <property type="entry name" value="MFS"/>
</dbReference>
<keyword evidence="2" id="KW-0813">Transport</keyword>
<feature type="region of interest" description="Disordered" evidence="7">
    <location>
        <begin position="230"/>
        <end position="280"/>
    </location>
</feature>
<evidence type="ECO:0000256" key="2">
    <source>
        <dbReference type="ARBA" id="ARBA00022448"/>
    </source>
</evidence>
<sequence>MSYQPPPNGFRTFVLLWASQSVSVFGSALTLFAIDIWLVQVVYPHPEQQPQLAWSLAAVGLAMGLAQLLTTPLAGALADRLDRKGLMLAMDVVNCLVMALCAFLAVSDLLQVWTVLAVAGVFGVTNAIHHSAFDTSYAMLVTDEQLPRANGMMQTIWALSSVLSPAIAASLIALPALARQGQIPGAVGICWPGSRTASPWRWSSMPSPSPRPRRCWPSCGFRPPAAWGCAGSRRGRRSGRTSASASTTSGGGRRCYGFSPPSRWSTSACRWGSSCPCSSR</sequence>
<protein>
    <submittedName>
        <fullName evidence="9">MFS family permease</fullName>
    </submittedName>
</protein>
<evidence type="ECO:0000256" key="6">
    <source>
        <dbReference type="ARBA" id="ARBA00023136"/>
    </source>
</evidence>
<keyword evidence="4 8" id="KW-0812">Transmembrane</keyword>
<keyword evidence="5 8" id="KW-1133">Transmembrane helix</keyword>
<accession>A0ABS4JW52</accession>
<evidence type="ECO:0000256" key="4">
    <source>
        <dbReference type="ARBA" id="ARBA00022692"/>
    </source>
</evidence>
<feature type="transmembrane region" description="Helical" evidence="8">
    <location>
        <begin position="12"/>
        <end position="40"/>
    </location>
</feature>
<dbReference type="Pfam" id="PF07690">
    <property type="entry name" value="MFS_1"/>
    <property type="match status" value="1"/>
</dbReference>
<evidence type="ECO:0000313" key="9">
    <source>
        <dbReference type="EMBL" id="MBP2019749.1"/>
    </source>
</evidence>
<dbReference type="InterPro" id="IPR036259">
    <property type="entry name" value="MFS_trans_sf"/>
</dbReference>
<proteinExistence type="predicted"/>
<keyword evidence="10" id="KW-1185">Reference proteome</keyword>
<name>A0ABS4JW52_9FIRM</name>
<dbReference type="Proteomes" id="UP001519289">
    <property type="component" value="Unassembled WGS sequence"/>
</dbReference>
<feature type="transmembrane region" description="Helical" evidence="8">
    <location>
        <begin position="86"/>
        <end position="106"/>
    </location>
</feature>
<keyword evidence="6 8" id="KW-0472">Membrane</keyword>
<organism evidence="9 10">
    <name type="scientific">Symbiobacterium terraclitae</name>
    <dbReference type="NCBI Taxonomy" id="557451"/>
    <lineage>
        <taxon>Bacteria</taxon>
        <taxon>Bacillati</taxon>
        <taxon>Bacillota</taxon>
        <taxon>Clostridia</taxon>
        <taxon>Eubacteriales</taxon>
        <taxon>Symbiobacteriaceae</taxon>
        <taxon>Symbiobacterium</taxon>
    </lineage>
</organism>
<evidence type="ECO:0000256" key="7">
    <source>
        <dbReference type="SAM" id="MobiDB-lite"/>
    </source>
</evidence>
<comment type="subcellular location">
    <subcellularLocation>
        <location evidence="1">Cell membrane</location>
        <topology evidence="1">Multi-pass membrane protein</topology>
    </subcellularLocation>
</comment>
<evidence type="ECO:0000256" key="1">
    <source>
        <dbReference type="ARBA" id="ARBA00004651"/>
    </source>
</evidence>
<keyword evidence="3" id="KW-1003">Cell membrane</keyword>
<comment type="caution">
    <text evidence="9">The sequence shown here is derived from an EMBL/GenBank/DDBJ whole genome shotgun (WGS) entry which is preliminary data.</text>
</comment>
<dbReference type="SUPFAM" id="SSF103473">
    <property type="entry name" value="MFS general substrate transporter"/>
    <property type="match status" value="1"/>
</dbReference>
<feature type="transmembrane region" description="Helical" evidence="8">
    <location>
        <begin position="52"/>
        <end position="74"/>
    </location>
</feature>
<feature type="transmembrane region" description="Helical" evidence="8">
    <location>
        <begin position="112"/>
        <end position="129"/>
    </location>
</feature>